<dbReference type="Gene3D" id="3.30.450.20">
    <property type="entry name" value="PAS domain"/>
    <property type="match status" value="1"/>
</dbReference>
<dbReference type="PROSITE" id="PS50112">
    <property type="entry name" value="PAS"/>
    <property type="match status" value="1"/>
</dbReference>
<feature type="transmembrane region" description="Helical" evidence="2">
    <location>
        <begin position="15"/>
        <end position="37"/>
    </location>
</feature>
<dbReference type="InterPro" id="IPR000160">
    <property type="entry name" value="GGDEF_dom"/>
</dbReference>
<keyword evidence="2" id="KW-1133">Transmembrane helix</keyword>
<evidence type="ECO:0000313" key="6">
    <source>
        <dbReference type="EMBL" id="PZA16766.1"/>
    </source>
</evidence>
<evidence type="ECO:0000256" key="2">
    <source>
        <dbReference type="SAM" id="Phobius"/>
    </source>
</evidence>
<dbReference type="GO" id="GO:0071111">
    <property type="term" value="F:cyclic-guanylate-specific phosphodiesterase activity"/>
    <property type="evidence" value="ECO:0007669"/>
    <property type="project" value="UniProtKB-EC"/>
</dbReference>
<proteinExistence type="predicted"/>
<dbReference type="SMART" id="SM00267">
    <property type="entry name" value="GGDEF"/>
    <property type="match status" value="1"/>
</dbReference>
<evidence type="ECO:0008006" key="8">
    <source>
        <dbReference type="Google" id="ProtNLM"/>
    </source>
</evidence>
<dbReference type="InterPro" id="IPR043128">
    <property type="entry name" value="Rev_trsase/Diguanyl_cyclase"/>
</dbReference>
<dbReference type="Pfam" id="PF00563">
    <property type="entry name" value="EAL"/>
    <property type="match status" value="1"/>
</dbReference>
<gene>
    <name evidence="6" type="ORF">DNK49_08875</name>
</gene>
<dbReference type="SUPFAM" id="SSF141868">
    <property type="entry name" value="EAL domain-like"/>
    <property type="match status" value="1"/>
</dbReference>
<evidence type="ECO:0000259" key="4">
    <source>
        <dbReference type="PROSITE" id="PS50883"/>
    </source>
</evidence>
<dbReference type="PANTHER" id="PTHR44757">
    <property type="entry name" value="DIGUANYLATE CYCLASE DGCP"/>
    <property type="match status" value="1"/>
</dbReference>
<evidence type="ECO:0000313" key="7">
    <source>
        <dbReference type="Proteomes" id="UP000248259"/>
    </source>
</evidence>
<dbReference type="EMBL" id="QKOE01000005">
    <property type="protein sequence ID" value="PZA16766.1"/>
    <property type="molecule type" value="Genomic_DNA"/>
</dbReference>
<dbReference type="InterPro" id="IPR035965">
    <property type="entry name" value="PAS-like_dom_sf"/>
</dbReference>
<keyword evidence="2" id="KW-0812">Transmembrane</keyword>
<feature type="domain" description="PAS" evidence="3">
    <location>
        <begin position="333"/>
        <end position="371"/>
    </location>
</feature>
<keyword evidence="7" id="KW-1185">Reference proteome</keyword>
<dbReference type="InterPro" id="IPR035919">
    <property type="entry name" value="EAL_sf"/>
</dbReference>
<dbReference type="FunFam" id="3.30.70.270:FF:000001">
    <property type="entry name" value="Diguanylate cyclase domain protein"/>
    <property type="match status" value="1"/>
</dbReference>
<feature type="domain" description="EAL" evidence="4">
    <location>
        <begin position="634"/>
        <end position="887"/>
    </location>
</feature>
<dbReference type="CDD" id="cd01948">
    <property type="entry name" value="EAL"/>
    <property type="match status" value="1"/>
</dbReference>
<dbReference type="Pfam" id="PF13188">
    <property type="entry name" value="PAS_8"/>
    <property type="match status" value="1"/>
</dbReference>
<dbReference type="Proteomes" id="UP000248259">
    <property type="component" value="Unassembled WGS sequence"/>
</dbReference>
<dbReference type="PROSITE" id="PS50887">
    <property type="entry name" value="GGDEF"/>
    <property type="match status" value="1"/>
</dbReference>
<comment type="catalytic activity">
    <reaction evidence="1">
        <text>3',3'-c-di-GMP + H2O = 5'-phosphoguanylyl(3'-&gt;5')guanosine + H(+)</text>
        <dbReference type="Rhea" id="RHEA:24902"/>
        <dbReference type="ChEBI" id="CHEBI:15377"/>
        <dbReference type="ChEBI" id="CHEBI:15378"/>
        <dbReference type="ChEBI" id="CHEBI:58754"/>
        <dbReference type="ChEBI" id="CHEBI:58805"/>
        <dbReference type="EC" id="3.1.4.52"/>
    </reaction>
    <physiologicalReaction direction="left-to-right" evidence="1">
        <dbReference type="Rhea" id="RHEA:24903"/>
    </physiologicalReaction>
</comment>
<dbReference type="Gene3D" id="3.30.70.270">
    <property type="match status" value="1"/>
</dbReference>
<dbReference type="InterPro" id="IPR052155">
    <property type="entry name" value="Biofilm_reg_signaling"/>
</dbReference>
<evidence type="ECO:0000256" key="1">
    <source>
        <dbReference type="ARBA" id="ARBA00051114"/>
    </source>
</evidence>
<feature type="transmembrane region" description="Helical" evidence="2">
    <location>
        <begin position="287"/>
        <end position="308"/>
    </location>
</feature>
<dbReference type="RefSeq" id="WP_110523992.1">
    <property type="nucleotide sequence ID" value="NZ_QKOE01000005.1"/>
</dbReference>
<feature type="domain" description="GGDEF" evidence="5">
    <location>
        <begin position="492"/>
        <end position="625"/>
    </location>
</feature>
<dbReference type="SMART" id="SM00091">
    <property type="entry name" value="PAS"/>
    <property type="match status" value="1"/>
</dbReference>
<evidence type="ECO:0000259" key="5">
    <source>
        <dbReference type="PROSITE" id="PS50887"/>
    </source>
</evidence>
<dbReference type="Gene3D" id="3.20.20.450">
    <property type="entry name" value="EAL domain"/>
    <property type="match status" value="1"/>
</dbReference>
<organism evidence="6 7">
    <name type="scientific">Parazoarcus communis SWub3 = DSM 12120</name>
    <dbReference type="NCBI Taxonomy" id="1121029"/>
    <lineage>
        <taxon>Bacteria</taxon>
        <taxon>Pseudomonadati</taxon>
        <taxon>Pseudomonadota</taxon>
        <taxon>Betaproteobacteria</taxon>
        <taxon>Rhodocyclales</taxon>
        <taxon>Zoogloeaceae</taxon>
        <taxon>Parazoarcus</taxon>
    </lineage>
</organism>
<dbReference type="FunFam" id="3.20.20.450:FF:000001">
    <property type="entry name" value="Cyclic di-GMP phosphodiesterase yahA"/>
    <property type="match status" value="1"/>
</dbReference>
<reference evidence="6 7" key="1">
    <citation type="submission" date="2018-06" db="EMBL/GenBank/DDBJ databases">
        <title>Azoarcus communis strain SWub3 genome.</title>
        <authorList>
            <person name="Zorraquino Salvo V."/>
            <person name="Toubiana D."/>
            <person name="Blumwald E."/>
        </authorList>
    </citation>
    <scope>NUCLEOTIDE SEQUENCE [LARGE SCALE GENOMIC DNA]</scope>
    <source>
        <strain evidence="6 7">SWub3</strain>
    </source>
</reference>
<accession>A0A323V024</accession>
<protein>
    <recommendedName>
        <fullName evidence="8">Diguanylate cyclase</fullName>
    </recommendedName>
</protein>
<keyword evidence="2" id="KW-0472">Membrane</keyword>
<comment type="caution">
    <text evidence="6">The sequence shown here is derived from an EMBL/GenBank/DDBJ whole genome shotgun (WGS) entry which is preliminary data.</text>
</comment>
<dbReference type="InterPro" id="IPR001633">
    <property type="entry name" value="EAL_dom"/>
</dbReference>
<dbReference type="NCBIfam" id="TIGR00254">
    <property type="entry name" value="GGDEF"/>
    <property type="match status" value="1"/>
</dbReference>
<dbReference type="AlphaFoldDB" id="A0A323V024"/>
<dbReference type="SMART" id="SM00052">
    <property type="entry name" value="EAL"/>
    <property type="match status" value="1"/>
</dbReference>
<dbReference type="CDD" id="cd01949">
    <property type="entry name" value="GGDEF"/>
    <property type="match status" value="1"/>
</dbReference>
<name>A0A323V024_9RHOO</name>
<dbReference type="PROSITE" id="PS50883">
    <property type="entry name" value="EAL"/>
    <property type="match status" value="1"/>
</dbReference>
<dbReference type="PANTHER" id="PTHR44757:SF2">
    <property type="entry name" value="BIOFILM ARCHITECTURE MAINTENANCE PROTEIN MBAA"/>
    <property type="match status" value="1"/>
</dbReference>
<dbReference type="SUPFAM" id="SSF55073">
    <property type="entry name" value="Nucleotide cyclase"/>
    <property type="match status" value="1"/>
</dbReference>
<dbReference type="InterPro" id="IPR029787">
    <property type="entry name" value="Nucleotide_cyclase"/>
</dbReference>
<dbReference type="OrthoDB" id="9813903at2"/>
<dbReference type="GO" id="GO:0071732">
    <property type="term" value="P:cellular response to nitric oxide"/>
    <property type="evidence" value="ECO:0007669"/>
    <property type="project" value="UniProtKB-ARBA"/>
</dbReference>
<sequence>MSLDHSIELQGRIRLLAVSGILITGLLVAIATAFPLYRHSAEITTLSLQANAASQARTVAQYFDRTTELARQIASRSAIRDKLDEYNHWQVSLSELVSFSAPRLREALDQAGGIAGFVRYDCENDPVLELGLPVPPSLVHLPSHEENKLTISGPYIIDGITAILVAAPILSRNGDRVGTDLIAFEFKPLADMLWADAPNSQRLRQLLFNRTEGRLLELGRDTRPDRQLASSAEEYQRLITSGAPGAGITHVSGDGTWGEVLVHAPTPGFPGWVVAFLKPASEFTLPILLRLGSPLLVIALLVVAGAWATARAIRPLAERVLAQSRQLSAYSESMALAASVFEGSPQAVLILDAERRILEANEACHEITGFSLAALRNHTLDETLWIACPPGTDRGALWRSVLDDGEWQGETLLSTRSGATFPAWLGISVVNNPAHKEHRHIIVMFSDISDKKEAENRIRHLAHHDALTQLPNRSLLADRLEHALERANRNHLKLALLFIDLDRFKHVNDSLGHPMGDRLLQVVAQRLVAVVREEDTLARQGGDEFVVLLEAIDEPDDAARVAVKLLATLESPVTLDTHEIFVGASIGISLYPDDGRDAESLLRFADSAMYEAKEAGRSTYRFYTAEQTRISRERFELESGLRRAIERKELQLYYQPQANCRGSNLTGVEALVRWLHPERGLIPPDRFIPLAEDIGLIGALGDWVLNEACRQAREWELAGAPLRVAVNLSAQQVSQGQLFETVSTALTRSGVSPGLLELEITEGHVLKRVEQCIEVLHRVKSLGVTLAIDDFGIGYSSLSYLKRLPVDRLKIDRSFVEGLPGDADDDAIVATILAMAQNLGLEVIAEGVETAEQLAHLAATHCQEYQGYLLGRPMPANELERWRDAHSARPTA</sequence>
<dbReference type="SUPFAM" id="SSF55785">
    <property type="entry name" value="PYP-like sensor domain (PAS domain)"/>
    <property type="match status" value="1"/>
</dbReference>
<dbReference type="Pfam" id="PF00990">
    <property type="entry name" value="GGDEF"/>
    <property type="match status" value="1"/>
</dbReference>
<dbReference type="InterPro" id="IPR000014">
    <property type="entry name" value="PAS"/>
</dbReference>
<dbReference type="NCBIfam" id="TIGR00229">
    <property type="entry name" value="sensory_box"/>
    <property type="match status" value="1"/>
</dbReference>
<evidence type="ECO:0000259" key="3">
    <source>
        <dbReference type="PROSITE" id="PS50112"/>
    </source>
</evidence>
<dbReference type="CDD" id="cd00130">
    <property type="entry name" value="PAS"/>
    <property type="match status" value="1"/>
</dbReference>